<reference evidence="2 3" key="1">
    <citation type="submission" date="2015-09" db="EMBL/GenBank/DDBJ databases">
        <title>Host preference determinants of Valsa canker pathogens revealed by comparative genomics.</title>
        <authorList>
            <person name="Yin Z."/>
            <person name="Huang L."/>
        </authorList>
    </citation>
    <scope>NUCLEOTIDE SEQUENCE [LARGE SCALE GENOMIC DNA]</scope>
    <source>
        <strain evidence="2 3">SXYLt</strain>
    </source>
</reference>
<keyword evidence="3" id="KW-1185">Reference proteome</keyword>
<name>A0A423XJN0_9PEZI</name>
<evidence type="ECO:0000313" key="2">
    <source>
        <dbReference type="EMBL" id="ROW16193.1"/>
    </source>
</evidence>
<evidence type="ECO:0000313" key="3">
    <source>
        <dbReference type="Proteomes" id="UP000285146"/>
    </source>
</evidence>
<feature type="region of interest" description="Disordered" evidence="1">
    <location>
        <begin position="50"/>
        <end position="129"/>
    </location>
</feature>
<protein>
    <submittedName>
        <fullName evidence="2">Uncharacterized protein</fullName>
    </submittedName>
</protein>
<gene>
    <name evidence="2" type="ORF">VPNG_01762</name>
</gene>
<dbReference type="InParanoid" id="A0A423XJN0"/>
<dbReference type="Proteomes" id="UP000285146">
    <property type="component" value="Unassembled WGS sequence"/>
</dbReference>
<feature type="compositionally biased region" description="Polar residues" evidence="1">
    <location>
        <begin position="114"/>
        <end position="129"/>
    </location>
</feature>
<dbReference type="EMBL" id="LKEB01000006">
    <property type="protein sequence ID" value="ROW16193.1"/>
    <property type="molecule type" value="Genomic_DNA"/>
</dbReference>
<evidence type="ECO:0000256" key="1">
    <source>
        <dbReference type="SAM" id="MobiDB-lite"/>
    </source>
</evidence>
<dbReference type="AlphaFoldDB" id="A0A423XJN0"/>
<feature type="compositionally biased region" description="Polar residues" evidence="1">
    <location>
        <begin position="65"/>
        <end position="78"/>
    </location>
</feature>
<proteinExistence type="predicted"/>
<organism evidence="2 3">
    <name type="scientific">Cytospora leucostoma</name>
    <dbReference type="NCBI Taxonomy" id="1230097"/>
    <lineage>
        <taxon>Eukaryota</taxon>
        <taxon>Fungi</taxon>
        <taxon>Dikarya</taxon>
        <taxon>Ascomycota</taxon>
        <taxon>Pezizomycotina</taxon>
        <taxon>Sordariomycetes</taxon>
        <taxon>Sordariomycetidae</taxon>
        <taxon>Diaporthales</taxon>
        <taxon>Cytosporaceae</taxon>
        <taxon>Cytospora</taxon>
    </lineage>
</organism>
<sequence>MTVVHDPLSPTPVITTKATAVRIQKPDGSLLPLPPASVVTKSAAPIDLQTAGGPVVSLPPPVGRTWTQSTSEGSTDNSCIAIEGATKPIAKPEAGQKNNPRKISYKIPRYTGARRNQSQSEPSDSNTRI</sequence>
<accession>A0A423XJN0</accession>
<comment type="caution">
    <text evidence="2">The sequence shown here is derived from an EMBL/GenBank/DDBJ whole genome shotgun (WGS) entry which is preliminary data.</text>
</comment>